<name>A0A0C3GVK9_OIDMZ</name>
<dbReference type="GO" id="GO:0016491">
    <property type="term" value="F:oxidoreductase activity"/>
    <property type="evidence" value="ECO:0007669"/>
    <property type="project" value="UniProtKB-KW"/>
</dbReference>
<keyword evidence="1" id="KW-0560">Oxidoreductase</keyword>
<feature type="domain" description="NADP-dependent oxidoreductase" evidence="2">
    <location>
        <begin position="18"/>
        <end position="316"/>
    </location>
</feature>
<dbReference type="Pfam" id="PF00248">
    <property type="entry name" value="Aldo_ket_red"/>
    <property type="match status" value="1"/>
</dbReference>
<dbReference type="InterPro" id="IPR050791">
    <property type="entry name" value="Aldo-Keto_reductase"/>
</dbReference>
<gene>
    <name evidence="3" type="ORF">OIDMADRAFT_45760</name>
</gene>
<dbReference type="STRING" id="913774.A0A0C3GVK9"/>
<evidence type="ECO:0000313" key="3">
    <source>
        <dbReference type="EMBL" id="KIM94351.1"/>
    </source>
</evidence>
<dbReference type="InterPro" id="IPR023210">
    <property type="entry name" value="NADP_OxRdtase_dom"/>
</dbReference>
<dbReference type="PANTHER" id="PTHR43625:SF40">
    <property type="entry name" value="ALDO-KETO REDUCTASE YAKC [NADP(+)]"/>
    <property type="match status" value="1"/>
</dbReference>
<dbReference type="AlphaFoldDB" id="A0A0C3GVK9"/>
<evidence type="ECO:0000313" key="4">
    <source>
        <dbReference type="Proteomes" id="UP000054321"/>
    </source>
</evidence>
<organism evidence="3 4">
    <name type="scientific">Oidiodendron maius (strain Zn)</name>
    <dbReference type="NCBI Taxonomy" id="913774"/>
    <lineage>
        <taxon>Eukaryota</taxon>
        <taxon>Fungi</taxon>
        <taxon>Dikarya</taxon>
        <taxon>Ascomycota</taxon>
        <taxon>Pezizomycotina</taxon>
        <taxon>Leotiomycetes</taxon>
        <taxon>Leotiomycetes incertae sedis</taxon>
        <taxon>Myxotrichaceae</taxon>
        <taxon>Oidiodendron</taxon>
    </lineage>
</organism>
<reference evidence="4" key="2">
    <citation type="submission" date="2015-01" db="EMBL/GenBank/DDBJ databases">
        <title>Evolutionary Origins and Diversification of the Mycorrhizal Mutualists.</title>
        <authorList>
            <consortium name="DOE Joint Genome Institute"/>
            <consortium name="Mycorrhizal Genomics Consortium"/>
            <person name="Kohler A."/>
            <person name="Kuo A."/>
            <person name="Nagy L.G."/>
            <person name="Floudas D."/>
            <person name="Copeland A."/>
            <person name="Barry K.W."/>
            <person name="Cichocki N."/>
            <person name="Veneault-Fourrey C."/>
            <person name="LaButti K."/>
            <person name="Lindquist E.A."/>
            <person name="Lipzen A."/>
            <person name="Lundell T."/>
            <person name="Morin E."/>
            <person name="Murat C."/>
            <person name="Riley R."/>
            <person name="Ohm R."/>
            <person name="Sun H."/>
            <person name="Tunlid A."/>
            <person name="Henrissat B."/>
            <person name="Grigoriev I.V."/>
            <person name="Hibbett D.S."/>
            <person name="Martin F."/>
        </authorList>
    </citation>
    <scope>NUCLEOTIDE SEQUENCE [LARGE SCALE GENOMIC DNA]</scope>
    <source>
        <strain evidence="4">Zn</strain>
    </source>
</reference>
<evidence type="ECO:0000259" key="2">
    <source>
        <dbReference type="Pfam" id="PF00248"/>
    </source>
</evidence>
<reference evidence="3 4" key="1">
    <citation type="submission" date="2014-04" db="EMBL/GenBank/DDBJ databases">
        <authorList>
            <consortium name="DOE Joint Genome Institute"/>
            <person name="Kuo A."/>
            <person name="Martino E."/>
            <person name="Perotto S."/>
            <person name="Kohler A."/>
            <person name="Nagy L.G."/>
            <person name="Floudas D."/>
            <person name="Copeland A."/>
            <person name="Barry K.W."/>
            <person name="Cichocki N."/>
            <person name="Veneault-Fourrey C."/>
            <person name="LaButti K."/>
            <person name="Lindquist E.A."/>
            <person name="Lipzen A."/>
            <person name="Lundell T."/>
            <person name="Morin E."/>
            <person name="Murat C."/>
            <person name="Sun H."/>
            <person name="Tunlid A."/>
            <person name="Henrissat B."/>
            <person name="Grigoriev I.V."/>
            <person name="Hibbett D.S."/>
            <person name="Martin F."/>
            <person name="Nordberg H.P."/>
            <person name="Cantor M.N."/>
            <person name="Hua S.X."/>
        </authorList>
    </citation>
    <scope>NUCLEOTIDE SEQUENCE [LARGE SCALE GENOMIC DNA]</scope>
    <source>
        <strain evidence="3 4">Zn</strain>
    </source>
</reference>
<keyword evidence="4" id="KW-1185">Reference proteome</keyword>
<dbReference type="GO" id="GO:0005737">
    <property type="term" value="C:cytoplasm"/>
    <property type="evidence" value="ECO:0007669"/>
    <property type="project" value="TreeGrafter"/>
</dbReference>
<dbReference type="PROSITE" id="PS51257">
    <property type="entry name" value="PROKAR_LIPOPROTEIN"/>
    <property type="match status" value="1"/>
</dbReference>
<protein>
    <recommendedName>
        <fullName evidence="2">NADP-dependent oxidoreductase domain-containing protein</fullName>
    </recommendedName>
</protein>
<accession>A0A0C3GVK9</accession>
<dbReference type="InParanoid" id="A0A0C3GVK9"/>
<dbReference type="PANTHER" id="PTHR43625">
    <property type="entry name" value="AFLATOXIN B1 ALDEHYDE REDUCTASE"/>
    <property type="match status" value="1"/>
</dbReference>
<dbReference type="InterPro" id="IPR036812">
    <property type="entry name" value="NAD(P)_OxRdtase_dom_sf"/>
</dbReference>
<dbReference type="EMBL" id="KN832890">
    <property type="protein sequence ID" value="KIM94351.1"/>
    <property type="molecule type" value="Genomic_DNA"/>
</dbReference>
<dbReference type="Gene3D" id="3.20.20.100">
    <property type="entry name" value="NADP-dependent oxidoreductase domain"/>
    <property type="match status" value="1"/>
</dbReference>
<dbReference type="Proteomes" id="UP000054321">
    <property type="component" value="Unassembled WGS sequence"/>
</dbReference>
<dbReference type="SUPFAM" id="SSF51430">
    <property type="entry name" value="NAD(P)-linked oxidoreductase"/>
    <property type="match status" value="1"/>
</dbReference>
<sequence length="342" mass="37785">MTQLPVRILGKNGPLVTAIGLGCMGLGNSYTTKGVTEVERLAFLDKAFELGSTFWVTSDVYGDSEGLIGKWFDRTGNRNKIFLATKFGYVQKNAMAFPELRSDPVFVKEACEKSLKRLGVAKIDLYLAHRVDGKTPIEETIAAMVELKKEGKIGYLGLSEVSSATLKRACTVHHISAVEIEYSPFALDIESEQIKLLQTCRELGVAVIAYSPLGRGMLTGRYTSLHDFDEGDGRRFLPRFSPENFPKNLVLVRDLMAMAANKGCAPSQLTLAWLMAQGLDIIPLPGTTRVKNLKENLGALDVRLTDKEVAEIRKVVEDAEVYGERYPEGFVAETFRDTPPLN</sequence>
<proteinExistence type="predicted"/>
<evidence type="ECO:0000256" key="1">
    <source>
        <dbReference type="ARBA" id="ARBA00023002"/>
    </source>
</evidence>
<dbReference type="OrthoDB" id="37537at2759"/>
<dbReference type="HOGENOM" id="CLU_023205_2_1_1"/>